<evidence type="ECO:0000256" key="5">
    <source>
        <dbReference type="SAM" id="Phobius"/>
    </source>
</evidence>
<keyword evidence="2 5" id="KW-0812">Transmembrane</keyword>
<keyword evidence="7" id="KW-1185">Reference proteome</keyword>
<organism evidence="6 7">
    <name type="scientific">Cirrhinus mrigala</name>
    <name type="common">Mrigala</name>
    <dbReference type="NCBI Taxonomy" id="683832"/>
    <lineage>
        <taxon>Eukaryota</taxon>
        <taxon>Metazoa</taxon>
        <taxon>Chordata</taxon>
        <taxon>Craniata</taxon>
        <taxon>Vertebrata</taxon>
        <taxon>Euteleostomi</taxon>
        <taxon>Actinopterygii</taxon>
        <taxon>Neopterygii</taxon>
        <taxon>Teleostei</taxon>
        <taxon>Ostariophysi</taxon>
        <taxon>Cypriniformes</taxon>
        <taxon>Cyprinidae</taxon>
        <taxon>Labeoninae</taxon>
        <taxon>Labeonini</taxon>
        <taxon>Cirrhinus</taxon>
    </lineage>
</organism>
<evidence type="ECO:0000256" key="3">
    <source>
        <dbReference type="ARBA" id="ARBA00022989"/>
    </source>
</evidence>
<dbReference type="Gene3D" id="1.20.1740.10">
    <property type="entry name" value="Amino acid/polyamine transporter I"/>
    <property type="match status" value="1"/>
</dbReference>
<evidence type="ECO:0000256" key="2">
    <source>
        <dbReference type="ARBA" id="ARBA00022692"/>
    </source>
</evidence>
<feature type="transmembrane region" description="Helical" evidence="5">
    <location>
        <begin position="57"/>
        <end position="76"/>
    </location>
</feature>
<evidence type="ECO:0000313" key="7">
    <source>
        <dbReference type="Proteomes" id="UP001529510"/>
    </source>
</evidence>
<name>A0ABD0PR13_CIRMR</name>
<protein>
    <submittedName>
        <fullName evidence="6">Uncharacterized protein</fullName>
    </submittedName>
</protein>
<keyword evidence="4 5" id="KW-0472">Membrane</keyword>
<dbReference type="InterPro" id="IPR002293">
    <property type="entry name" value="AA/rel_permease1"/>
</dbReference>
<evidence type="ECO:0000256" key="4">
    <source>
        <dbReference type="ARBA" id="ARBA00023136"/>
    </source>
</evidence>
<dbReference type="PANTHER" id="PTHR43243:SF20">
    <property type="entry name" value="CATIONIC AMINO ACID TRANSPORTER 3"/>
    <property type="match status" value="1"/>
</dbReference>
<comment type="caution">
    <text evidence="6">The sequence shown here is derived from an EMBL/GenBank/DDBJ whole genome shotgun (WGS) entry which is preliminary data.</text>
</comment>
<dbReference type="GO" id="GO:0016020">
    <property type="term" value="C:membrane"/>
    <property type="evidence" value="ECO:0007669"/>
    <property type="project" value="UniProtKB-SubCell"/>
</dbReference>
<evidence type="ECO:0000313" key="6">
    <source>
        <dbReference type="EMBL" id="KAL0175788.1"/>
    </source>
</evidence>
<proteinExistence type="predicted"/>
<dbReference type="EMBL" id="JAMKFB020000014">
    <property type="protein sequence ID" value="KAL0175788.1"/>
    <property type="molecule type" value="Genomic_DNA"/>
</dbReference>
<gene>
    <name evidence="6" type="ORF">M9458_028118</name>
</gene>
<feature type="non-terminal residue" evidence="6">
    <location>
        <position position="77"/>
    </location>
</feature>
<comment type="subcellular location">
    <subcellularLocation>
        <location evidence="1">Membrane</location>
        <topology evidence="1">Multi-pass membrane protein</topology>
    </subcellularLocation>
</comment>
<dbReference type="AlphaFoldDB" id="A0ABD0PR13"/>
<dbReference type="PANTHER" id="PTHR43243">
    <property type="entry name" value="INNER MEMBRANE TRANSPORTER YGJI-RELATED"/>
    <property type="match status" value="1"/>
</dbReference>
<evidence type="ECO:0000256" key="1">
    <source>
        <dbReference type="ARBA" id="ARBA00004141"/>
    </source>
</evidence>
<accession>A0ABD0PR13</accession>
<keyword evidence="3 5" id="KW-1133">Transmembrane helix</keyword>
<feature type="transmembrane region" description="Helical" evidence="5">
    <location>
        <begin position="32"/>
        <end position="51"/>
    </location>
</feature>
<sequence>MFPMPRVIYAMAEDGLLFRSLSRMHKKTKTPVLATLVSGIVAALMAFLFDLGALVDLMSIGTLLAYTLVAVCVLILR</sequence>
<reference evidence="6 7" key="1">
    <citation type="submission" date="2024-05" db="EMBL/GenBank/DDBJ databases">
        <title>Genome sequencing and assembly of Indian major carp, Cirrhinus mrigala (Hamilton, 1822).</title>
        <authorList>
            <person name="Mohindra V."/>
            <person name="Chowdhury L.M."/>
            <person name="Lal K."/>
            <person name="Jena J.K."/>
        </authorList>
    </citation>
    <scope>NUCLEOTIDE SEQUENCE [LARGE SCALE GENOMIC DNA]</scope>
    <source>
        <strain evidence="6">CM1030</strain>
        <tissue evidence="6">Blood</tissue>
    </source>
</reference>
<dbReference type="Proteomes" id="UP001529510">
    <property type="component" value="Unassembled WGS sequence"/>
</dbReference>
<dbReference type="Pfam" id="PF13520">
    <property type="entry name" value="AA_permease_2"/>
    <property type="match status" value="1"/>
</dbReference>